<reference evidence="2 3" key="1">
    <citation type="journal article" date="2016" name="ISME J.">
        <title>Chasing the elusive Euryarchaeota class WSA2: genomes reveal a uniquely fastidious methyl-reducing methanogen.</title>
        <authorList>
            <person name="Nobu M.K."/>
            <person name="Narihiro T."/>
            <person name="Kuroda K."/>
            <person name="Mei R."/>
            <person name="Liu W.T."/>
        </authorList>
    </citation>
    <scope>NUCLEOTIDE SEQUENCE [LARGE SCALE GENOMIC DNA]</scope>
    <source>
        <strain evidence="2">U1lsi0528_Bin055</strain>
    </source>
</reference>
<feature type="transmembrane region" description="Helical" evidence="1">
    <location>
        <begin position="442"/>
        <end position="463"/>
    </location>
</feature>
<dbReference type="EMBL" id="LNGC01000204">
    <property type="protein sequence ID" value="KYC46420.1"/>
    <property type="molecule type" value="Genomic_DNA"/>
</dbReference>
<feature type="transmembrane region" description="Helical" evidence="1">
    <location>
        <begin position="413"/>
        <end position="430"/>
    </location>
</feature>
<feature type="transmembrane region" description="Helical" evidence="1">
    <location>
        <begin position="230"/>
        <end position="260"/>
    </location>
</feature>
<keyword evidence="1" id="KW-0472">Membrane</keyword>
<feature type="transmembrane region" description="Helical" evidence="1">
    <location>
        <begin position="78"/>
        <end position="100"/>
    </location>
</feature>
<feature type="transmembrane region" description="Helical" evidence="1">
    <location>
        <begin position="281"/>
        <end position="303"/>
    </location>
</feature>
<dbReference type="AlphaFoldDB" id="A0A150IN34"/>
<feature type="transmembrane region" description="Helical" evidence="1">
    <location>
        <begin position="48"/>
        <end position="71"/>
    </location>
</feature>
<evidence type="ECO:0000313" key="2">
    <source>
        <dbReference type="EMBL" id="KYC46420.1"/>
    </source>
</evidence>
<name>A0A150IN34_9EURY</name>
<dbReference type="Proteomes" id="UP000075398">
    <property type="component" value="Unassembled WGS sequence"/>
</dbReference>
<accession>A0A150IN34</accession>
<keyword evidence="1" id="KW-1133">Transmembrane helix</keyword>
<organism evidence="2 3">
    <name type="scientific">Candidatus Methanofastidiosum methylothiophilum</name>
    <dbReference type="NCBI Taxonomy" id="1705564"/>
    <lineage>
        <taxon>Archaea</taxon>
        <taxon>Methanobacteriati</taxon>
        <taxon>Methanobacteriota</taxon>
        <taxon>Stenosarchaea group</taxon>
        <taxon>Candidatus Methanofastidiosia</taxon>
        <taxon>Candidatus Methanofastidiosales</taxon>
        <taxon>Candidatus Methanofastidiosaceae</taxon>
        <taxon>Candidatus Methanofastidiosum</taxon>
    </lineage>
</organism>
<gene>
    <name evidence="2" type="ORF">AMQ22_02144</name>
</gene>
<feature type="transmembrane region" description="Helical" evidence="1">
    <location>
        <begin position="378"/>
        <end position="401"/>
    </location>
</feature>
<protein>
    <recommendedName>
        <fullName evidence="4">Glycosyltransferase RgtA/B/C/D-like domain-containing protein</fullName>
    </recommendedName>
</protein>
<proteinExistence type="predicted"/>
<feature type="transmembrane region" description="Helical" evidence="1">
    <location>
        <begin position="153"/>
        <end position="173"/>
    </location>
</feature>
<keyword evidence="1" id="KW-0812">Transmembrane</keyword>
<evidence type="ECO:0000256" key="1">
    <source>
        <dbReference type="SAM" id="Phobius"/>
    </source>
</evidence>
<evidence type="ECO:0008006" key="4">
    <source>
        <dbReference type="Google" id="ProtNLM"/>
    </source>
</evidence>
<evidence type="ECO:0000313" key="3">
    <source>
        <dbReference type="Proteomes" id="UP000075398"/>
    </source>
</evidence>
<comment type="caution">
    <text evidence="2">The sequence shown here is derived from an EMBL/GenBank/DDBJ whole genome shotgun (WGS) entry which is preliminary data.</text>
</comment>
<feature type="transmembrane region" description="Helical" evidence="1">
    <location>
        <begin position="185"/>
        <end position="218"/>
    </location>
</feature>
<sequence length="599" mass="68481">MVAIVKYVYISQKIVAIISFTCLTASMIIAHQNPAMGYELSIYNTTPILYWIFLIVGLVGGIGIVILQILSKNYNKNYLWLIGIVIIIYSRISILLMPYIRGYVSWQGDNISHLGLVKDIVLIGNIQSTNFYPVTHILLSQTIILTDLETRTLLNVSTLYFSILFIIFTYLLASTIFSNRGQQILAVLLAGVIFIGGAYNVFLMPNGWSIFFIPLFYYCYLRREILQYNLLFIIILIIYPFFHPLSALLLILSLVILELIKLVFTKGRIMDKFKNAPSSKYSFTPVAIGLVCFLPWVLSFHGLQLNLHLMWQQITTGIGYDAVGNIENKLNMIQIQGLELIILAGKMYGISIILSLLSFLGFTYIYRKIRNDGIKHEYINFIKIFIVFTVFLTLYILYLLGFPGTGAIAGSRIINYFIIFTPCLSTFILYKILVREKKYSSITYLACSTLIVLLSILSISILFPSPYIVQPNNQITHMDMNGMTWFINEKNMSMGCTYILSPPYRFADGILGTIQAAERKDLPKYMENVPDHFGLMNNGTDNKQLTKGYFALTEFDRTIYSTVWKQVGRFSDEDFYKIQLESSINKIYSNKGLLVYLEM</sequence>
<feature type="transmembrane region" description="Helical" evidence="1">
    <location>
        <begin position="7"/>
        <end position="28"/>
    </location>
</feature>
<feature type="transmembrane region" description="Helical" evidence="1">
    <location>
        <begin position="347"/>
        <end position="366"/>
    </location>
</feature>